<proteinExistence type="predicted"/>
<organism evidence="1 2">
    <name type="scientific">Vanilla planifolia</name>
    <name type="common">Vanilla</name>
    <dbReference type="NCBI Taxonomy" id="51239"/>
    <lineage>
        <taxon>Eukaryota</taxon>
        <taxon>Viridiplantae</taxon>
        <taxon>Streptophyta</taxon>
        <taxon>Embryophyta</taxon>
        <taxon>Tracheophyta</taxon>
        <taxon>Spermatophyta</taxon>
        <taxon>Magnoliopsida</taxon>
        <taxon>Liliopsida</taxon>
        <taxon>Asparagales</taxon>
        <taxon>Orchidaceae</taxon>
        <taxon>Vanilloideae</taxon>
        <taxon>Vanilleae</taxon>
        <taxon>Vanilla</taxon>
    </lineage>
</organism>
<reference evidence="1 2" key="1">
    <citation type="journal article" date="2020" name="Nat. Food">
        <title>A phased Vanilla planifolia genome enables genetic improvement of flavour and production.</title>
        <authorList>
            <person name="Hasing T."/>
            <person name="Tang H."/>
            <person name="Brym M."/>
            <person name="Khazi F."/>
            <person name="Huang T."/>
            <person name="Chambers A.H."/>
        </authorList>
    </citation>
    <scope>NUCLEOTIDE SEQUENCE [LARGE SCALE GENOMIC DNA]</scope>
    <source>
        <tissue evidence="1">Leaf</tissue>
    </source>
</reference>
<dbReference type="Proteomes" id="UP000636800">
    <property type="component" value="Unassembled WGS sequence"/>
</dbReference>
<comment type="caution">
    <text evidence="1">The sequence shown here is derived from an EMBL/GenBank/DDBJ whole genome shotgun (WGS) entry which is preliminary data.</text>
</comment>
<dbReference type="AlphaFoldDB" id="A0A835Q7K1"/>
<gene>
    <name evidence="1" type="ORF">HPP92_018744</name>
</gene>
<evidence type="ECO:0000313" key="1">
    <source>
        <dbReference type="EMBL" id="KAG0467164.1"/>
    </source>
</evidence>
<dbReference type="EMBL" id="JADCNL010000009">
    <property type="protein sequence ID" value="KAG0467164.1"/>
    <property type="molecule type" value="Genomic_DNA"/>
</dbReference>
<sequence>MLISPFISVKRGNPTASHGRGGKLMVTCVRWTRRKTFCAIVQNDLPHVRAQVIKTSAAQGQKSPLRRSDAPELTPGIHLSALGVARSAGLTAEVGAFAAACFC</sequence>
<accession>A0A835Q7K1</accession>
<dbReference type="OrthoDB" id="415825at2759"/>
<evidence type="ECO:0000313" key="2">
    <source>
        <dbReference type="Proteomes" id="UP000636800"/>
    </source>
</evidence>
<keyword evidence="2" id="KW-1185">Reference proteome</keyword>
<protein>
    <submittedName>
        <fullName evidence="1">Uncharacterized protein</fullName>
    </submittedName>
</protein>
<name>A0A835Q7K1_VANPL</name>